<dbReference type="PROSITE" id="PS00028">
    <property type="entry name" value="ZINC_FINGER_C2H2_1"/>
    <property type="match status" value="6"/>
</dbReference>
<evidence type="ECO:0000256" key="3">
    <source>
        <dbReference type="ARBA" id="ARBA00022723"/>
    </source>
</evidence>
<evidence type="ECO:0000256" key="7">
    <source>
        <dbReference type="ARBA" id="ARBA00023242"/>
    </source>
</evidence>
<dbReference type="GO" id="GO:0005634">
    <property type="term" value="C:nucleus"/>
    <property type="evidence" value="ECO:0007669"/>
    <property type="project" value="UniProtKB-SubCell"/>
</dbReference>
<dbReference type="PANTHER" id="PTHR24409">
    <property type="entry name" value="ZINC FINGER PROTEIN 142"/>
    <property type="match status" value="1"/>
</dbReference>
<feature type="domain" description="C2H2-type" evidence="10">
    <location>
        <begin position="34"/>
        <end position="61"/>
    </location>
</feature>
<dbReference type="SUPFAM" id="SSF57667">
    <property type="entry name" value="beta-beta-alpha zinc fingers"/>
    <property type="match status" value="4"/>
</dbReference>
<dbReference type="GO" id="GO:0008270">
    <property type="term" value="F:zinc ion binding"/>
    <property type="evidence" value="ECO:0007669"/>
    <property type="project" value="UniProtKB-KW"/>
</dbReference>
<evidence type="ECO:0000256" key="9">
    <source>
        <dbReference type="SAM" id="MobiDB-lite"/>
    </source>
</evidence>
<dbReference type="GO" id="GO:0000977">
    <property type="term" value="F:RNA polymerase II transcription regulatory region sequence-specific DNA binding"/>
    <property type="evidence" value="ECO:0007669"/>
    <property type="project" value="TreeGrafter"/>
</dbReference>
<protein>
    <recommendedName>
        <fullName evidence="10">C2H2-type domain-containing protein</fullName>
    </recommendedName>
</protein>
<proteinExistence type="inferred from homology"/>
<comment type="subcellular location">
    <subcellularLocation>
        <location evidence="1">Nucleus</location>
    </subcellularLocation>
</comment>
<feature type="domain" description="C2H2-type" evidence="10">
    <location>
        <begin position="123"/>
        <end position="150"/>
    </location>
</feature>
<reference evidence="11" key="2">
    <citation type="submission" date="2025-08" db="UniProtKB">
        <authorList>
            <consortium name="Ensembl"/>
        </authorList>
    </citation>
    <scope>IDENTIFICATION</scope>
</reference>
<comment type="similarity">
    <text evidence="2">Belongs to the krueppel C2H2-type zinc-finger protein family.</text>
</comment>
<dbReference type="SMART" id="SM00355">
    <property type="entry name" value="ZnF_C2H2"/>
    <property type="match status" value="7"/>
</dbReference>
<keyword evidence="12" id="KW-1185">Reference proteome</keyword>
<keyword evidence="4" id="KW-0677">Repeat</keyword>
<keyword evidence="5 8" id="KW-0863">Zinc-finger</keyword>
<dbReference type="Ensembl" id="ENSGEVT00005003620.1">
    <property type="protein sequence ID" value="ENSGEVP00005003461.1"/>
    <property type="gene ID" value="ENSGEVG00005002528.1"/>
</dbReference>
<organism evidence="11 12">
    <name type="scientific">Gopherus evgoodei</name>
    <name type="common">Goodes thornscrub tortoise</name>
    <dbReference type="NCBI Taxonomy" id="1825980"/>
    <lineage>
        <taxon>Eukaryota</taxon>
        <taxon>Metazoa</taxon>
        <taxon>Chordata</taxon>
        <taxon>Craniata</taxon>
        <taxon>Vertebrata</taxon>
        <taxon>Euteleostomi</taxon>
        <taxon>Archelosauria</taxon>
        <taxon>Testudinata</taxon>
        <taxon>Testudines</taxon>
        <taxon>Cryptodira</taxon>
        <taxon>Durocryptodira</taxon>
        <taxon>Testudinoidea</taxon>
        <taxon>Testudinidae</taxon>
        <taxon>Gopherus</taxon>
    </lineage>
</organism>
<evidence type="ECO:0000259" key="10">
    <source>
        <dbReference type="PROSITE" id="PS50157"/>
    </source>
</evidence>
<dbReference type="FunFam" id="3.30.160.60:FF:001415">
    <property type="entry name" value="zinc finger protein 282"/>
    <property type="match status" value="1"/>
</dbReference>
<feature type="domain" description="C2H2-type" evidence="10">
    <location>
        <begin position="1"/>
        <end position="30"/>
    </location>
</feature>
<evidence type="ECO:0000256" key="6">
    <source>
        <dbReference type="ARBA" id="ARBA00022833"/>
    </source>
</evidence>
<reference evidence="11" key="1">
    <citation type="submission" date="2019-06" db="EMBL/GenBank/DDBJ databases">
        <title>G10K-VGP Goodes thornscrub tortoise genome, primary haplotype.</title>
        <authorList>
            <person name="Murphy B."/>
            <person name="Edwards T."/>
            <person name="Rhie A."/>
            <person name="Koren S."/>
            <person name="Phillippy A."/>
            <person name="Fedrigo O."/>
            <person name="Haase B."/>
            <person name="Mountcastle J."/>
            <person name="Lewin H."/>
            <person name="Damas J."/>
            <person name="Howe K."/>
            <person name="Formenti G."/>
            <person name="Myers G."/>
            <person name="Durbin R."/>
            <person name="Jarvis E.D."/>
        </authorList>
    </citation>
    <scope>NUCLEOTIDE SEQUENCE [LARGE SCALE GENOMIC DNA]</scope>
</reference>
<accession>A0A8C4VSD1</accession>
<feature type="domain" description="C2H2-type" evidence="10">
    <location>
        <begin position="62"/>
        <end position="94"/>
    </location>
</feature>
<dbReference type="GO" id="GO:0000981">
    <property type="term" value="F:DNA-binding transcription factor activity, RNA polymerase II-specific"/>
    <property type="evidence" value="ECO:0007669"/>
    <property type="project" value="TreeGrafter"/>
</dbReference>
<dbReference type="FunFam" id="3.30.160.60:FF:002343">
    <property type="entry name" value="Zinc finger protein 33A"/>
    <property type="match status" value="2"/>
</dbReference>
<dbReference type="Gene3D" id="3.30.160.60">
    <property type="entry name" value="Classic Zinc Finger"/>
    <property type="match status" value="7"/>
</dbReference>
<dbReference type="PANTHER" id="PTHR24409:SF331">
    <property type="entry name" value="ZINC FINGER PROTEIN 322A"/>
    <property type="match status" value="1"/>
</dbReference>
<sequence length="373" mass="41707">MASTRDECKKTFKLKIGLLKHKQIHVKKSPVSSYICTDCGKSFGRHADLIRHQRTHTGERPYKCTECEKSFTEKPRLTNHLRTHNICLHAKERPYACGECGKSFNCHSGLVRHQMIHRGERPYKCEECGKCYSRKEHLQNHQRLHTGERPFQCAACGKSFIRKQNLLKHQRIHTGERPYQCGECGRSFRYKESLKDHQRVHGTELGAPPGLPPKRSFYQIRLRGARQPGCLARPRRDPQHVFHTYLPSPGQAPSMQPAERTGKAGACAERCSPPPPVPKEQPRPSRSFLAGLLLPTLGAVRVPLASAGVGSSDVRHTRTAPPLGPHKLAAGITGARAAAGQTDRPSGRGTSEPGTWKWLVLAPSGWADQQWCD</sequence>
<dbReference type="FunFam" id="3.30.160.60:FF:001271">
    <property type="entry name" value="Zinc finger protein 282"/>
    <property type="match status" value="1"/>
</dbReference>
<feature type="domain" description="C2H2-type" evidence="10">
    <location>
        <begin position="95"/>
        <end position="122"/>
    </location>
</feature>
<dbReference type="FunFam" id="3.30.160.60:FF:000151">
    <property type="entry name" value="Zinc finger and SCAN domain-containing 21"/>
    <property type="match status" value="1"/>
</dbReference>
<reference evidence="11" key="3">
    <citation type="submission" date="2025-09" db="UniProtKB">
        <authorList>
            <consortium name="Ensembl"/>
        </authorList>
    </citation>
    <scope>IDENTIFICATION</scope>
</reference>
<dbReference type="GeneTree" id="ENSGT00940000154715"/>
<feature type="region of interest" description="Disordered" evidence="9">
    <location>
        <begin position="247"/>
        <end position="283"/>
    </location>
</feature>
<dbReference type="InterPro" id="IPR036236">
    <property type="entry name" value="Znf_C2H2_sf"/>
</dbReference>
<dbReference type="Pfam" id="PF00096">
    <property type="entry name" value="zf-C2H2"/>
    <property type="match status" value="6"/>
</dbReference>
<dbReference type="FunFam" id="3.30.160.60:FF:000506">
    <property type="entry name" value="Zinc finger protein 23"/>
    <property type="match status" value="1"/>
</dbReference>
<dbReference type="OrthoDB" id="427030at2759"/>
<keyword evidence="7" id="KW-0539">Nucleus</keyword>
<feature type="domain" description="C2H2-type" evidence="10">
    <location>
        <begin position="151"/>
        <end position="178"/>
    </location>
</feature>
<evidence type="ECO:0000256" key="1">
    <source>
        <dbReference type="ARBA" id="ARBA00004123"/>
    </source>
</evidence>
<dbReference type="InterPro" id="IPR013087">
    <property type="entry name" value="Znf_C2H2_type"/>
</dbReference>
<dbReference type="Proteomes" id="UP000694390">
    <property type="component" value="Chromosome 2"/>
</dbReference>
<feature type="domain" description="C2H2-type" evidence="10">
    <location>
        <begin position="179"/>
        <end position="206"/>
    </location>
</feature>
<keyword evidence="6" id="KW-0862">Zinc</keyword>
<feature type="compositionally biased region" description="Low complexity" evidence="9">
    <location>
        <begin position="329"/>
        <end position="340"/>
    </location>
</feature>
<evidence type="ECO:0000256" key="8">
    <source>
        <dbReference type="PROSITE-ProRule" id="PRU00042"/>
    </source>
</evidence>
<evidence type="ECO:0000313" key="12">
    <source>
        <dbReference type="Proteomes" id="UP000694390"/>
    </source>
</evidence>
<dbReference type="AlphaFoldDB" id="A0A8C4VSD1"/>
<name>A0A8C4VSD1_9SAUR</name>
<dbReference type="PROSITE" id="PS50157">
    <property type="entry name" value="ZINC_FINGER_C2H2_2"/>
    <property type="match status" value="7"/>
</dbReference>
<feature type="region of interest" description="Disordered" evidence="9">
    <location>
        <begin position="307"/>
        <end position="355"/>
    </location>
</feature>
<evidence type="ECO:0000256" key="4">
    <source>
        <dbReference type="ARBA" id="ARBA00022737"/>
    </source>
</evidence>
<evidence type="ECO:0000313" key="11">
    <source>
        <dbReference type="Ensembl" id="ENSGEVP00005003461.1"/>
    </source>
</evidence>
<evidence type="ECO:0000256" key="5">
    <source>
        <dbReference type="ARBA" id="ARBA00022771"/>
    </source>
</evidence>
<keyword evidence="3" id="KW-0479">Metal-binding</keyword>
<evidence type="ECO:0000256" key="2">
    <source>
        <dbReference type="ARBA" id="ARBA00006991"/>
    </source>
</evidence>